<organism evidence="1 2">
    <name type="scientific">Bremia lactucae</name>
    <name type="common">Lettuce downy mildew</name>
    <dbReference type="NCBI Taxonomy" id="4779"/>
    <lineage>
        <taxon>Eukaryota</taxon>
        <taxon>Sar</taxon>
        <taxon>Stramenopiles</taxon>
        <taxon>Oomycota</taxon>
        <taxon>Peronosporomycetes</taxon>
        <taxon>Peronosporales</taxon>
        <taxon>Peronosporaceae</taxon>
        <taxon>Bremia</taxon>
    </lineage>
</organism>
<sequence length="272" mass="30837">MFHVVHINTKWCALRDSEKTKAMFLIAVARPQWDRKRQQLFDGKLGVWTFIVADPSIESYFEINMVPWNEAALHGGRHLRVLETITRKDIQTMVTSNVIPAIKAKMPSSLRNEPLYIQLDNQQMRLMPHDPVIAEYGKTDGWDIQVQYQPAYSPELVVLHHDFLKILTPEMTSRSISMRLAPLIELIASVERAFAAVTKRQINDAFLALQKMMECIMVSGGSNDLISNEDATKKSLQHDGSLPVSILCKQEALLACQSALNNFNQAKLASNY</sequence>
<proteinExistence type="predicted"/>
<dbReference type="RefSeq" id="XP_067823653.1">
    <property type="nucleotide sequence ID" value="XM_067966099.1"/>
</dbReference>
<comment type="caution">
    <text evidence="1">The sequence shown here is derived from an EMBL/GenBank/DDBJ whole genome shotgun (WGS) entry which is preliminary data.</text>
</comment>
<dbReference type="PANTHER" id="PTHR47169:SF2">
    <property type="entry name" value="OS01G0541250 PROTEIN"/>
    <property type="match status" value="1"/>
</dbReference>
<dbReference type="InterPro" id="IPR036397">
    <property type="entry name" value="RNaseH_sf"/>
</dbReference>
<gene>
    <name evidence="1" type="ORF">CCR75_008044</name>
</gene>
<dbReference type="OrthoDB" id="96219at2759"/>
<dbReference type="Gene3D" id="3.30.420.10">
    <property type="entry name" value="Ribonuclease H-like superfamily/Ribonuclease H"/>
    <property type="match status" value="1"/>
</dbReference>
<dbReference type="GeneID" id="94351770"/>
<dbReference type="PANTHER" id="PTHR47169">
    <property type="entry name" value="OS01G0541250 PROTEIN"/>
    <property type="match status" value="1"/>
</dbReference>
<dbReference type="Proteomes" id="UP000294530">
    <property type="component" value="Unassembled WGS sequence"/>
</dbReference>
<reference evidence="1 2" key="1">
    <citation type="journal article" date="2021" name="Genome Biol.">
        <title>AFLAP: assembly-free linkage analysis pipeline using k-mers from genome sequencing data.</title>
        <authorList>
            <person name="Fletcher K."/>
            <person name="Zhang L."/>
            <person name="Gil J."/>
            <person name="Han R."/>
            <person name="Cavanaugh K."/>
            <person name="Michelmore R."/>
        </authorList>
    </citation>
    <scope>NUCLEOTIDE SEQUENCE [LARGE SCALE GENOMIC DNA]</scope>
    <source>
        <strain evidence="1 2">SF5</strain>
    </source>
</reference>
<name>A0A976P016_BRELC</name>
<keyword evidence="2" id="KW-1185">Reference proteome</keyword>
<protein>
    <submittedName>
        <fullName evidence="1">Uncharacterized protein</fullName>
    </submittedName>
</protein>
<evidence type="ECO:0000313" key="1">
    <source>
        <dbReference type="EMBL" id="TDH74155.1"/>
    </source>
</evidence>
<dbReference type="KEGG" id="blac:94351770"/>
<dbReference type="AlphaFoldDB" id="A0A976P016"/>
<accession>A0A976P016</accession>
<dbReference type="EMBL" id="SHOA02000028">
    <property type="protein sequence ID" value="TDH74155.1"/>
    <property type="molecule type" value="Genomic_DNA"/>
</dbReference>
<dbReference type="GO" id="GO:0003676">
    <property type="term" value="F:nucleic acid binding"/>
    <property type="evidence" value="ECO:0007669"/>
    <property type="project" value="InterPro"/>
</dbReference>
<evidence type="ECO:0000313" key="2">
    <source>
        <dbReference type="Proteomes" id="UP000294530"/>
    </source>
</evidence>